<sequence length="157" mass="17602">MTVIKMNQEYDKLTLDAHDIKEKTLTFLMSDVMANGHGRFVSAASFGVIEKFMNGKKDNGQNINYSQHISGKSGNIELTHEQIVKLIYTSESRKQDALEGKRSFQNYEINVDSADYAKRSLVFGSFNAKLDTTNIRYIIDSNGNPVGIKNYSVACFG</sequence>
<accession>A0A1V3J006</accession>
<protein>
    <submittedName>
        <fullName evidence="1">Uncharacterized protein</fullName>
    </submittedName>
</protein>
<comment type="caution">
    <text evidence="1">The sequence shown here is derived from an EMBL/GenBank/DDBJ whole genome shotgun (WGS) entry which is preliminary data.</text>
</comment>
<keyword evidence="2" id="KW-1185">Reference proteome</keyword>
<reference evidence="1 2" key="1">
    <citation type="submission" date="2016-10" db="EMBL/GenBank/DDBJ databases">
        <title>Rodentibacter gen. nov. and new species.</title>
        <authorList>
            <person name="Christensen H."/>
        </authorList>
    </citation>
    <scope>NUCLEOTIDE SEQUENCE [LARGE SCALE GENOMIC DNA]</scope>
    <source>
        <strain evidence="2">ppn416</strain>
    </source>
</reference>
<gene>
    <name evidence="1" type="ORF">BKK54_11175</name>
</gene>
<dbReference type="Proteomes" id="UP000188481">
    <property type="component" value="Unassembled WGS sequence"/>
</dbReference>
<evidence type="ECO:0000313" key="2">
    <source>
        <dbReference type="Proteomes" id="UP000188481"/>
    </source>
</evidence>
<organism evidence="1 2">
    <name type="scientific">Rodentibacter genomosp. 1</name>
    <dbReference type="NCBI Taxonomy" id="1908264"/>
    <lineage>
        <taxon>Bacteria</taxon>
        <taxon>Pseudomonadati</taxon>
        <taxon>Pseudomonadota</taxon>
        <taxon>Gammaproteobacteria</taxon>
        <taxon>Pasteurellales</taxon>
        <taxon>Pasteurellaceae</taxon>
        <taxon>Rodentibacter</taxon>
    </lineage>
</organism>
<name>A0A1V3J006_9PAST</name>
<proteinExistence type="predicted"/>
<dbReference type="RefSeq" id="WP_077543171.1">
    <property type="nucleotide sequence ID" value="NZ_MLHN01000037.1"/>
</dbReference>
<evidence type="ECO:0000313" key="1">
    <source>
        <dbReference type="EMBL" id="OOF48105.1"/>
    </source>
</evidence>
<dbReference type="EMBL" id="MLHN01000037">
    <property type="protein sequence ID" value="OOF48105.1"/>
    <property type="molecule type" value="Genomic_DNA"/>
</dbReference>
<dbReference type="AlphaFoldDB" id="A0A1V3J006"/>